<dbReference type="Proteomes" id="UP000217265">
    <property type="component" value="Chromosome"/>
</dbReference>
<protein>
    <recommendedName>
        <fullName evidence="1">Transposase IS200-like domain-containing protein</fullName>
    </recommendedName>
</protein>
<dbReference type="OrthoDB" id="9815389at2"/>
<dbReference type="InterPro" id="IPR052715">
    <property type="entry name" value="RAYT_transposase"/>
</dbReference>
<proteinExistence type="predicted"/>
<dbReference type="SUPFAM" id="SSF143422">
    <property type="entry name" value="Transposase IS200-like"/>
    <property type="match status" value="1"/>
</dbReference>
<organism evidence="2 3">
    <name type="scientific">Nibricoccus aquaticus</name>
    <dbReference type="NCBI Taxonomy" id="2576891"/>
    <lineage>
        <taxon>Bacteria</taxon>
        <taxon>Pseudomonadati</taxon>
        <taxon>Verrucomicrobiota</taxon>
        <taxon>Opitutia</taxon>
        <taxon>Opitutales</taxon>
        <taxon>Opitutaceae</taxon>
        <taxon>Nibricoccus</taxon>
    </lineage>
</organism>
<name>A0A290QBC5_9BACT</name>
<dbReference type="SMART" id="SM01321">
    <property type="entry name" value="Y1_Tnp"/>
    <property type="match status" value="1"/>
</dbReference>
<dbReference type="EMBL" id="CP023344">
    <property type="protein sequence ID" value="ATC64500.1"/>
    <property type="molecule type" value="Genomic_DNA"/>
</dbReference>
<sequence length="151" mass="17430">MLGGMEGFPIRKTLPHAVPSWVEEGALFFITVCCAERGRPQLTKPEVAERVLDALRHYHTAGDWWCRLVVLMPDHLHAILAFPGEQRMGAVIRKFKIYTAGQTGVGWQRGYFDHRLRNENEHALKSYYVRENPVRAGLVGRAEDWPYRWEA</sequence>
<keyword evidence="3" id="KW-1185">Reference proteome</keyword>
<evidence type="ECO:0000313" key="3">
    <source>
        <dbReference type="Proteomes" id="UP000217265"/>
    </source>
</evidence>
<dbReference type="InterPro" id="IPR036515">
    <property type="entry name" value="Transposase_17_sf"/>
</dbReference>
<dbReference type="NCBIfam" id="NF047646">
    <property type="entry name" value="REP_Tyr_transpos"/>
    <property type="match status" value="1"/>
</dbReference>
<accession>A0A290QBC5</accession>
<feature type="domain" description="Transposase IS200-like" evidence="1">
    <location>
        <begin position="23"/>
        <end position="132"/>
    </location>
</feature>
<dbReference type="AlphaFoldDB" id="A0A290QBC5"/>
<dbReference type="Gene3D" id="3.30.70.1290">
    <property type="entry name" value="Transposase IS200-like"/>
    <property type="match status" value="1"/>
</dbReference>
<dbReference type="PANTHER" id="PTHR36966:SF1">
    <property type="entry name" value="REP-ASSOCIATED TYROSINE TRANSPOSASE"/>
    <property type="match status" value="1"/>
</dbReference>
<dbReference type="KEGG" id="vbh:CMV30_11355"/>
<dbReference type="GO" id="GO:0006313">
    <property type="term" value="P:DNA transposition"/>
    <property type="evidence" value="ECO:0007669"/>
    <property type="project" value="InterPro"/>
</dbReference>
<dbReference type="GO" id="GO:0004803">
    <property type="term" value="F:transposase activity"/>
    <property type="evidence" value="ECO:0007669"/>
    <property type="project" value="InterPro"/>
</dbReference>
<dbReference type="InterPro" id="IPR002686">
    <property type="entry name" value="Transposase_17"/>
</dbReference>
<reference evidence="2 3" key="1">
    <citation type="submission" date="2017-09" db="EMBL/GenBank/DDBJ databases">
        <title>Complete genome sequence of Verrucomicrobial strain HZ-65, isolated from freshwater.</title>
        <authorList>
            <person name="Choi A."/>
        </authorList>
    </citation>
    <scope>NUCLEOTIDE SEQUENCE [LARGE SCALE GENOMIC DNA]</scope>
    <source>
        <strain evidence="2 3">HZ-65</strain>
    </source>
</reference>
<gene>
    <name evidence="2" type="ORF">CMV30_11355</name>
</gene>
<evidence type="ECO:0000313" key="2">
    <source>
        <dbReference type="EMBL" id="ATC64500.1"/>
    </source>
</evidence>
<evidence type="ECO:0000259" key="1">
    <source>
        <dbReference type="SMART" id="SM01321"/>
    </source>
</evidence>
<dbReference type="PANTHER" id="PTHR36966">
    <property type="entry name" value="REP-ASSOCIATED TYROSINE TRANSPOSASE"/>
    <property type="match status" value="1"/>
</dbReference>
<dbReference type="GO" id="GO:0043565">
    <property type="term" value="F:sequence-specific DNA binding"/>
    <property type="evidence" value="ECO:0007669"/>
    <property type="project" value="TreeGrafter"/>
</dbReference>